<dbReference type="Proteomes" id="UP000272888">
    <property type="component" value="Unassembled WGS sequence"/>
</dbReference>
<feature type="region of interest" description="Disordered" evidence="1">
    <location>
        <begin position="55"/>
        <end position="80"/>
    </location>
</feature>
<gene>
    <name evidence="2" type="ORF">D7V93_09705</name>
</gene>
<evidence type="ECO:0000313" key="2">
    <source>
        <dbReference type="EMBL" id="RKH62692.1"/>
    </source>
</evidence>
<evidence type="ECO:0000313" key="3">
    <source>
        <dbReference type="Proteomes" id="UP000272888"/>
    </source>
</evidence>
<feature type="compositionally biased region" description="Polar residues" evidence="1">
    <location>
        <begin position="9"/>
        <end position="22"/>
    </location>
</feature>
<dbReference type="AlphaFoldDB" id="A0A3A8QD14"/>
<reference evidence="3" key="1">
    <citation type="submission" date="2018-09" db="EMBL/GenBank/DDBJ databases">
        <authorList>
            <person name="Livingstone P.G."/>
            <person name="Whitworth D.E."/>
        </authorList>
    </citation>
    <scope>NUCLEOTIDE SEQUENCE [LARGE SCALE GENOMIC DNA]</scope>
    <source>
        <strain evidence="3">CA051B</strain>
    </source>
</reference>
<sequence length="463" mass="49126">MQRGKSVSVRIQSTGVTQTRLPESQPPVAPRAPAARGFNTQDTFQADTTEIGRRARTTQAPQAARPAAPAAGSRAEPLTPETNTALQGRLSAMSPADRTHATEFLRQNVLNTPNADRATRTYLDLTAMQATRPDRLSRDTVETLTRAVAEPRGTGVAGQEGVMGPSQARDAARAVIGMTGRDFNTLQGALQNAGTRNGQPVPGADPQMERALTLKAVGARREELASPGLFDRIRNTFGDTTREMDDVARFAGQIAGSSRAELARTSTVIDPNGGAGALQQRFDDSCVPTAQQIARADADPIYARQLHGEPIHSLNASTAIGREQRTTLEANGGVARPRTGGTGPSLGVTDTAMRDILNSGVAPSNNHRYTTHTVADNPQSRQAALDRSDRLLRDGIDVPVAVLWNGGGGHALMLSDVRGQGANREYLVTDPMQGRTSWLRGSDIAAGNTNFGPGTGRLGFTFE</sequence>
<evidence type="ECO:0000256" key="1">
    <source>
        <dbReference type="SAM" id="MobiDB-lite"/>
    </source>
</evidence>
<comment type="caution">
    <text evidence="2">The sequence shown here is derived from an EMBL/GenBank/DDBJ whole genome shotgun (WGS) entry which is preliminary data.</text>
</comment>
<keyword evidence="3" id="KW-1185">Reference proteome</keyword>
<feature type="region of interest" description="Disordered" evidence="1">
    <location>
        <begin position="1"/>
        <end position="38"/>
    </location>
</feature>
<accession>A0A3A8QD14</accession>
<name>A0A3A8QD14_9BACT</name>
<protein>
    <submittedName>
        <fullName evidence="2">Uncharacterized protein</fullName>
    </submittedName>
</protein>
<feature type="compositionally biased region" description="Low complexity" evidence="1">
    <location>
        <begin position="57"/>
        <end position="71"/>
    </location>
</feature>
<organism evidence="2 3">
    <name type="scientific">Corallococcus llansteffanensis</name>
    <dbReference type="NCBI Taxonomy" id="2316731"/>
    <lineage>
        <taxon>Bacteria</taxon>
        <taxon>Pseudomonadati</taxon>
        <taxon>Myxococcota</taxon>
        <taxon>Myxococcia</taxon>
        <taxon>Myxococcales</taxon>
        <taxon>Cystobacterineae</taxon>
        <taxon>Myxococcaceae</taxon>
        <taxon>Corallococcus</taxon>
    </lineage>
</organism>
<dbReference type="EMBL" id="RAWB01000075">
    <property type="protein sequence ID" value="RKH62692.1"/>
    <property type="molecule type" value="Genomic_DNA"/>
</dbReference>
<proteinExistence type="predicted"/>